<accession>A0A4P1QRW0</accession>
<name>A0A4P1QRW0_LUPAN</name>
<sequence>MGIDPMTHSPRVDLLDLSSILSSSLYGSSQMNFQMLFGMQPMVNPELLKLASSLFSSHQSQDLNMTCPQNGIKRTSTLNTPSGSRPFTRSQLIESNVNTYPSNLNDFGSQQHSQINDWHSNGIASSSAIADNYYGSDYYHTSIMDPLISETSAFYSNNSNLNFRFASVLSTPSSSSPKPLNSNSTYINGSSTVD</sequence>
<evidence type="ECO:0000313" key="3">
    <source>
        <dbReference type="Proteomes" id="UP000188354"/>
    </source>
</evidence>
<dbReference type="STRING" id="3871.A0A4P1QRW0"/>
<protein>
    <submittedName>
        <fullName evidence="2">Uncharacterized protein</fullName>
    </submittedName>
</protein>
<dbReference type="EMBL" id="CM007378">
    <property type="protein sequence ID" value="OIV93171.1"/>
    <property type="molecule type" value="Genomic_DNA"/>
</dbReference>
<evidence type="ECO:0000313" key="2">
    <source>
        <dbReference type="EMBL" id="OIV93171.1"/>
    </source>
</evidence>
<organism evidence="2 3">
    <name type="scientific">Lupinus angustifolius</name>
    <name type="common">Narrow-leaved blue lupine</name>
    <dbReference type="NCBI Taxonomy" id="3871"/>
    <lineage>
        <taxon>Eukaryota</taxon>
        <taxon>Viridiplantae</taxon>
        <taxon>Streptophyta</taxon>
        <taxon>Embryophyta</taxon>
        <taxon>Tracheophyta</taxon>
        <taxon>Spermatophyta</taxon>
        <taxon>Magnoliopsida</taxon>
        <taxon>eudicotyledons</taxon>
        <taxon>Gunneridae</taxon>
        <taxon>Pentapetalae</taxon>
        <taxon>rosids</taxon>
        <taxon>fabids</taxon>
        <taxon>Fabales</taxon>
        <taxon>Fabaceae</taxon>
        <taxon>Papilionoideae</taxon>
        <taxon>50 kb inversion clade</taxon>
        <taxon>genistoids sensu lato</taxon>
        <taxon>core genistoids</taxon>
        <taxon>Genisteae</taxon>
        <taxon>Lupinus</taxon>
    </lineage>
</organism>
<feature type="region of interest" description="Disordered" evidence="1">
    <location>
        <begin position="171"/>
        <end position="194"/>
    </location>
</feature>
<dbReference type="Gramene" id="OIV93171">
    <property type="protein sequence ID" value="OIV93171"/>
    <property type="gene ID" value="TanjilG_20833"/>
</dbReference>
<gene>
    <name evidence="2" type="ORF">TanjilG_20833</name>
</gene>
<feature type="compositionally biased region" description="Low complexity" evidence="1">
    <location>
        <begin position="171"/>
        <end position="185"/>
    </location>
</feature>
<dbReference type="AlphaFoldDB" id="A0A4P1QRW0"/>
<dbReference type="Proteomes" id="UP000188354">
    <property type="component" value="Chromosome LG18"/>
</dbReference>
<evidence type="ECO:0000256" key="1">
    <source>
        <dbReference type="SAM" id="MobiDB-lite"/>
    </source>
</evidence>
<keyword evidence="3" id="KW-1185">Reference proteome</keyword>
<reference evidence="2 3" key="1">
    <citation type="journal article" date="2017" name="Plant Biotechnol. J.">
        <title>A comprehensive draft genome sequence for lupin (Lupinus angustifolius), an emerging health food: insights into plant-microbe interactions and legume evolution.</title>
        <authorList>
            <person name="Hane J.K."/>
            <person name="Ming Y."/>
            <person name="Kamphuis L.G."/>
            <person name="Nelson M.N."/>
            <person name="Garg G."/>
            <person name="Atkins C.A."/>
            <person name="Bayer P.E."/>
            <person name="Bravo A."/>
            <person name="Bringans S."/>
            <person name="Cannon S."/>
            <person name="Edwards D."/>
            <person name="Foley R."/>
            <person name="Gao L.L."/>
            <person name="Harrison M.J."/>
            <person name="Huang W."/>
            <person name="Hurgobin B."/>
            <person name="Li S."/>
            <person name="Liu C.W."/>
            <person name="McGrath A."/>
            <person name="Morahan G."/>
            <person name="Murray J."/>
            <person name="Weller J."/>
            <person name="Jian J."/>
            <person name="Singh K.B."/>
        </authorList>
    </citation>
    <scope>NUCLEOTIDE SEQUENCE [LARGE SCALE GENOMIC DNA]</scope>
    <source>
        <strain evidence="3">cv. Tanjil</strain>
        <tissue evidence="2">Whole plant</tissue>
    </source>
</reference>
<proteinExistence type="predicted"/>